<keyword evidence="1" id="KW-1133">Transmembrane helix</keyword>
<organism evidence="3 4">
    <name type="scientific">Psychrobacter cryohalolentis (strain ATCC BAA-1226 / DSM 17306 / VKM B-2378 / K5)</name>
    <dbReference type="NCBI Taxonomy" id="335284"/>
    <lineage>
        <taxon>Bacteria</taxon>
        <taxon>Pseudomonadati</taxon>
        <taxon>Pseudomonadota</taxon>
        <taxon>Gammaproteobacteria</taxon>
        <taxon>Moraxellales</taxon>
        <taxon>Moraxellaceae</taxon>
        <taxon>Psychrobacter</taxon>
    </lineage>
</organism>
<evidence type="ECO:0000259" key="2">
    <source>
        <dbReference type="Pfam" id="PF05232"/>
    </source>
</evidence>
<evidence type="ECO:0000313" key="3">
    <source>
        <dbReference type="EMBL" id="ABE74532.1"/>
    </source>
</evidence>
<feature type="domain" description="Chlorhexidine efflux transporter" evidence="2">
    <location>
        <begin position="55"/>
        <end position="117"/>
    </location>
</feature>
<protein>
    <submittedName>
        <fullName evidence="3">Transmembrane pair</fullName>
    </submittedName>
</protein>
<feature type="transmembrane region" description="Helical" evidence="1">
    <location>
        <begin position="60"/>
        <end position="80"/>
    </location>
</feature>
<keyword evidence="1" id="KW-0472">Membrane</keyword>
<feature type="domain" description="Chlorhexidine efflux transporter" evidence="2">
    <location>
        <begin position="123"/>
        <end position="185"/>
    </location>
</feature>
<dbReference type="InterPro" id="IPR007896">
    <property type="entry name" value="BTP_bacteria"/>
</dbReference>
<dbReference type="Proteomes" id="UP000002425">
    <property type="component" value="Chromosome"/>
</dbReference>
<dbReference type="Pfam" id="PF05232">
    <property type="entry name" value="BTP"/>
    <property type="match status" value="2"/>
</dbReference>
<proteinExistence type="predicted"/>
<sequence length="196" mass="22082">MAGFSYYLMYNMGAGGNRGSVCYFSFSISGRTDTLIGTFCLQSSALEFWLITLSPIKRRIVYVTVFEIIAIISSTLVLMLLSNSSAAESLPVAVMVSLAAVIWNFIYNTAFENWERRKQVPQRTLLVRSAHAIGFEGGLVLICLPLYMIWYDVGFIKAFMMEAALLLFFLVYTFFFTLGFDKIFTLPHHYKSASAS</sequence>
<feature type="transmembrane region" description="Helical" evidence="1">
    <location>
        <begin position="92"/>
        <end position="111"/>
    </location>
</feature>
<keyword evidence="4" id="KW-1185">Reference proteome</keyword>
<evidence type="ECO:0000313" key="4">
    <source>
        <dbReference type="Proteomes" id="UP000002425"/>
    </source>
</evidence>
<evidence type="ECO:0000256" key="1">
    <source>
        <dbReference type="SAM" id="Phobius"/>
    </source>
</evidence>
<reference evidence="3" key="1">
    <citation type="submission" date="2006-03" db="EMBL/GenBank/DDBJ databases">
        <title>Complete sequence of chromosome of Psychrobacter cryohalolentis K5.</title>
        <authorList>
            <consortium name="US DOE Joint Genome Institute"/>
            <person name="Copeland A."/>
            <person name="Lucas S."/>
            <person name="Lapidus A."/>
            <person name="Barry K."/>
            <person name="Detter J.C."/>
            <person name="Glavina del Rio T."/>
            <person name="Hammon N."/>
            <person name="Israni S."/>
            <person name="Dalin E."/>
            <person name="Tice H."/>
            <person name="Pitluck S."/>
            <person name="Brettin T."/>
            <person name="Bruce D."/>
            <person name="Han C."/>
            <person name="Tapia R."/>
            <person name="Sims D.R."/>
            <person name="Gilna P."/>
            <person name="Schmutz J."/>
            <person name="Larimer F."/>
            <person name="Land M."/>
            <person name="Hauser L."/>
            <person name="Kyrpides N."/>
            <person name="Kim E."/>
            <person name="Richardson P."/>
        </authorList>
    </citation>
    <scope>NUCLEOTIDE SEQUENCE</scope>
    <source>
        <strain evidence="3">K5</strain>
    </source>
</reference>
<dbReference type="InterPro" id="IPR058208">
    <property type="entry name" value="PACE"/>
</dbReference>
<dbReference type="eggNOG" id="COG4125">
    <property type="taxonomic scope" value="Bacteria"/>
</dbReference>
<dbReference type="HOGENOM" id="CLU_120004_0_0_6"/>
<feature type="transmembrane region" description="Helical" evidence="1">
    <location>
        <begin position="163"/>
        <end position="184"/>
    </location>
</feature>
<dbReference type="STRING" id="335284.Pcryo_0749"/>
<dbReference type="NCBIfam" id="NF033664">
    <property type="entry name" value="PACE_transport"/>
    <property type="match status" value="1"/>
</dbReference>
<gene>
    <name evidence="3" type="ordered locus">Pcryo_0749</name>
</gene>
<keyword evidence="1 3" id="KW-0812">Transmembrane</keyword>
<name>Q1QCS1_PSYCK</name>
<dbReference type="EMBL" id="CP000323">
    <property type="protein sequence ID" value="ABE74532.1"/>
    <property type="molecule type" value="Genomic_DNA"/>
</dbReference>
<dbReference type="KEGG" id="pcr:Pcryo_0749"/>
<dbReference type="AlphaFoldDB" id="Q1QCS1"/>
<feature type="transmembrane region" description="Helical" evidence="1">
    <location>
        <begin position="132"/>
        <end position="151"/>
    </location>
</feature>
<accession>Q1QCS1</accession>